<sequence length="392" mass="45738">MTWLVWNIRGLNKRYKQKEVKKILKTKKIGITAIVETRVKENKFEIISKNIGPGWDRLHNYSAASNGRIWVLWDTIKYQVTKLVEGDQIMHCEVRGLATQIDCMITIIYGFNTIEQRKELWEDLKILAQSITKPWLAIRDFNAIMCSMDRKIEDARNELMTIQSQLQQNYNEIMQELERSALQKLEKWSMVKESIMKQKVRAKWIQLGDANTKHFSAIMKKRNHKKQIKELTTLEGWKINQPREIKEEAIRFYKILMGTTARSLPAINRMVTKAVREFFSTGRLYRAINCTAITLIPKTANPTIIKEYMPITCCTVLYKLISKILAARLQKVIDGIICEAHAGFIPGRKIGDNIIMAHELINGYTRKHVTPRCMIKIDLQKAYDSVEWSYLE</sequence>
<gene>
    <name evidence="2" type="primary">LOC142180704</name>
</gene>
<protein>
    <submittedName>
        <fullName evidence="2">Uncharacterized protein LOC142180704</fullName>
    </submittedName>
</protein>
<reference evidence="2" key="2">
    <citation type="submission" date="2025-08" db="UniProtKB">
        <authorList>
            <consortium name="RefSeq"/>
        </authorList>
    </citation>
    <scope>IDENTIFICATION</scope>
    <source>
        <tissue evidence="2">Leaf</tissue>
    </source>
</reference>
<reference evidence="1" key="1">
    <citation type="journal article" date="2014" name="Nat. Commun.">
        <title>The tobacco genome sequence and its comparison with those of tomato and potato.</title>
        <authorList>
            <person name="Sierro N."/>
            <person name="Battey J.N."/>
            <person name="Ouadi S."/>
            <person name="Bakaher N."/>
            <person name="Bovet L."/>
            <person name="Willig A."/>
            <person name="Goepfert S."/>
            <person name="Peitsch M.C."/>
            <person name="Ivanov N.V."/>
        </authorList>
    </citation>
    <scope>NUCLEOTIDE SEQUENCE [LARGE SCALE GENOMIC DNA]</scope>
</reference>
<dbReference type="Proteomes" id="UP000790787">
    <property type="component" value="Chromosome 5"/>
</dbReference>
<dbReference type="RefSeq" id="XP_075108858.1">
    <property type="nucleotide sequence ID" value="XM_075252757.1"/>
</dbReference>
<evidence type="ECO:0000313" key="1">
    <source>
        <dbReference type="Proteomes" id="UP000790787"/>
    </source>
</evidence>
<proteinExistence type="predicted"/>
<organism evidence="1 2">
    <name type="scientific">Nicotiana tabacum</name>
    <name type="common">Common tobacco</name>
    <dbReference type="NCBI Taxonomy" id="4097"/>
    <lineage>
        <taxon>Eukaryota</taxon>
        <taxon>Viridiplantae</taxon>
        <taxon>Streptophyta</taxon>
        <taxon>Embryophyta</taxon>
        <taxon>Tracheophyta</taxon>
        <taxon>Spermatophyta</taxon>
        <taxon>Magnoliopsida</taxon>
        <taxon>eudicotyledons</taxon>
        <taxon>Gunneridae</taxon>
        <taxon>Pentapetalae</taxon>
        <taxon>asterids</taxon>
        <taxon>lamiids</taxon>
        <taxon>Solanales</taxon>
        <taxon>Solanaceae</taxon>
        <taxon>Nicotianoideae</taxon>
        <taxon>Nicotianeae</taxon>
        <taxon>Nicotiana</taxon>
    </lineage>
</organism>
<keyword evidence="1" id="KW-1185">Reference proteome</keyword>
<evidence type="ECO:0000313" key="2">
    <source>
        <dbReference type="RefSeq" id="XP_075108858.1"/>
    </source>
</evidence>
<name>A0AC58UH99_TOBAC</name>
<accession>A0AC58UH99</accession>